<dbReference type="AlphaFoldDB" id="A0A0P9FCI1"/>
<reference evidence="1 2" key="1">
    <citation type="submission" date="2015-09" db="EMBL/GenBank/DDBJ databases">
        <title>Draft genome sequence of Kouleothrix aurantiaca JCM 19913.</title>
        <authorList>
            <person name="Hemp J."/>
        </authorList>
    </citation>
    <scope>NUCLEOTIDE SEQUENCE [LARGE SCALE GENOMIC DNA]</scope>
    <source>
        <strain evidence="1 2">COM-B</strain>
    </source>
</reference>
<dbReference type="Proteomes" id="UP000050509">
    <property type="component" value="Unassembled WGS sequence"/>
</dbReference>
<comment type="caution">
    <text evidence="1">The sequence shown here is derived from an EMBL/GenBank/DDBJ whole genome shotgun (WGS) entry which is preliminary data.</text>
</comment>
<evidence type="ECO:0000313" key="1">
    <source>
        <dbReference type="EMBL" id="KPV50422.1"/>
    </source>
</evidence>
<name>A0A0P9FCI1_9CHLR</name>
<keyword evidence="2" id="KW-1185">Reference proteome</keyword>
<protein>
    <submittedName>
        <fullName evidence="1">Uncharacterized protein</fullName>
    </submittedName>
</protein>
<evidence type="ECO:0000313" key="2">
    <source>
        <dbReference type="Proteomes" id="UP000050509"/>
    </source>
</evidence>
<proteinExistence type="predicted"/>
<sequence length="471" mass="51219">MTEATPTLTPDAIQLMNWLASAKDASASAGTQLHGPGGLLATPGLQKRIVNAMIMPRGLSGRLPVRPSVETNEIFGILTGLTASTGTEPTAACTDWPLVGQFKLCKQQHPFGQQGRMSQVLNIKYAGQVTNRGEFTDNVLFGQPNMGENVPPAAIDWGRALQDEAENKLAALYAGYFRDYARYIYTGNPQTTAGSAGWQQYRGLDLLIGTGKRDAISGVACPAADSIVIDMAGVNVNSNGNTFYNVIANVVTNLRRLSEQLGLEVKWALTMRYGAFWALTNIWPCVYATVGCNPTTLVRSAAASEMTRRRDEMRTGKYLLIEGEKIEVIVDDMIVEDPAAGGVVGTYESDIYFVPLTANGEPVLFWEYFPFNGAAINAASKLAPGGYFSVLQNGRFLQVRQSPTHTCVQVEIIERPRLILLTPFLAARFLNVRYTISVHERDAFPTETYFVNGGGTATPLPYFYPQSGSNG</sequence>
<dbReference type="EMBL" id="LJCR01001403">
    <property type="protein sequence ID" value="KPV50422.1"/>
    <property type="molecule type" value="Genomic_DNA"/>
</dbReference>
<accession>A0A0P9FCI1</accession>
<organism evidence="1 2">
    <name type="scientific">Kouleothrix aurantiaca</name>
    <dbReference type="NCBI Taxonomy" id="186479"/>
    <lineage>
        <taxon>Bacteria</taxon>
        <taxon>Bacillati</taxon>
        <taxon>Chloroflexota</taxon>
        <taxon>Chloroflexia</taxon>
        <taxon>Chloroflexales</taxon>
        <taxon>Roseiflexineae</taxon>
        <taxon>Roseiflexaceae</taxon>
        <taxon>Kouleothrix</taxon>
    </lineage>
</organism>
<gene>
    <name evidence="1" type="ORF">SE17_27050</name>
</gene>